<name>A0A1B9GB87_9TREE</name>
<keyword evidence="4 5" id="KW-0472">Membrane</keyword>
<sequence>MKNSINIYAYSLLALSLLSQVSAKQRICAEDPFADPAHDLCNPLKYIPHRGVNVFATVLYSITAIGLTFQHFRHRCMWMLVLTIGAYAEAVGLGLRLYFRVHPQQLGAFIGMNTLVVLSPCLFLAADYVLLGRLVAYLDAAKHLKPLRPALVSRVFVLSDVVTFLIQGIGAGMAAKGGSTSAKAGAKLFLVGLALQLVSFALFTCLWGLFGYRVKRNDPYLWRSHGWKVVYWVLGFTCICYLIRSVLRTVELGEGFGGYLSTHEPYFLLLDTLPLWLGITSLMIFWPGRYIRHGTVFRSVPASETGQAMPLVNIANK</sequence>
<feature type="chain" id="PRO_5042334954" description="Integral membrane protein" evidence="6">
    <location>
        <begin position="24"/>
        <end position="317"/>
    </location>
</feature>
<evidence type="ECO:0008006" key="10">
    <source>
        <dbReference type="Google" id="ProtNLM"/>
    </source>
</evidence>
<feature type="transmembrane region" description="Helical" evidence="5">
    <location>
        <begin position="151"/>
        <end position="169"/>
    </location>
</feature>
<dbReference type="STRING" id="1296100.A0A1B9GB87"/>
<dbReference type="RefSeq" id="XP_019049346.1">
    <property type="nucleotide sequence ID" value="XM_019189784.1"/>
</dbReference>
<keyword evidence="3 5" id="KW-1133">Transmembrane helix</keyword>
<dbReference type="EMBL" id="CP144542">
    <property type="protein sequence ID" value="WVW82417.1"/>
    <property type="molecule type" value="Genomic_DNA"/>
</dbReference>
<evidence type="ECO:0000256" key="2">
    <source>
        <dbReference type="ARBA" id="ARBA00022692"/>
    </source>
</evidence>
<evidence type="ECO:0000256" key="6">
    <source>
        <dbReference type="SAM" id="SignalP"/>
    </source>
</evidence>
<reference evidence="8" key="4">
    <citation type="submission" date="2024-02" db="EMBL/GenBank/DDBJ databases">
        <title>Comparative genomics of Cryptococcus and Kwoniella reveals pathogenesis evolution and contrasting modes of karyotype evolution via chromosome fusion or intercentromeric recombination.</title>
        <authorList>
            <person name="Coelho M.A."/>
            <person name="David-Palma M."/>
            <person name="Shea T."/>
            <person name="Bowers K."/>
            <person name="McGinley-Smith S."/>
            <person name="Mohammad A.W."/>
            <person name="Gnirke A."/>
            <person name="Yurkov A.M."/>
            <person name="Nowrousian M."/>
            <person name="Sun S."/>
            <person name="Cuomo C.A."/>
            <person name="Heitman J."/>
        </authorList>
    </citation>
    <scope>NUCLEOTIDE SEQUENCE</scope>
    <source>
        <strain evidence="8">CBS 10118</strain>
    </source>
</reference>
<dbReference type="KEGG" id="kbi:30207531"/>
<comment type="subcellular location">
    <subcellularLocation>
        <location evidence="1">Membrane</location>
        <topology evidence="1">Multi-pass membrane protein</topology>
    </subcellularLocation>
</comment>
<dbReference type="Pfam" id="PF04479">
    <property type="entry name" value="RTA1"/>
    <property type="match status" value="1"/>
</dbReference>
<feature type="transmembrane region" description="Helical" evidence="5">
    <location>
        <begin position="267"/>
        <end position="286"/>
    </location>
</feature>
<keyword evidence="2 5" id="KW-0812">Transmembrane</keyword>
<dbReference type="AlphaFoldDB" id="A0A1B9GB87"/>
<evidence type="ECO:0000256" key="5">
    <source>
        <dbReference type="SAM" id="Phobius"/>
    </source>
</evidence>
<reference evidence="7" key="3">
    <citation type="submission" date="2014-01" db="EMBL/GenBank/DDBJ databases">
        <title>Evolution of pathogenesis and genome organization in the Tremellales.</title>
        <authorList>
            <person name="Cuomo C."/>
            <person name="Litvintseva A."/>
            <person name="Heitman J."/>
            <person name="Chen Y."/>
            <person name="Sun S."/>
            <person name="Springer D."/>
            <person name="Dromer F."/>
            <person name="Young S."/>
            <person name="Zeng Q."/>
            <person name="Chapman S."/>
            <person name="Gujja S."/>
            <person name="Saif S."/>
            <person name="Birren B."/>
        </authorList>
    </citation>
    <scope>NUCLEOTIDE SEQUENCE</scope>
    <source>
        <strain evidence="7">CBS 10118</strain>
    </source>
</reference>
<keyword evidence="9" id="KW-1185">Reference proteome</keyword>
<keyword evidence="6" id="KW-0732">Signal</keyword>
<evidence type="ECO:0000313" key="7">
    <source>
        <dbReference type="EMBL" id="OCF28276.1"/>
    </source>
</evidence>
<evidence type="ECO:0000313" key="9">
    <source>
        <dbReference type="Proteomes" id="UP000092730"/>
    </source>
</evidence>
<feature type="signal peptide" evidence="6">
    <location>
        <begin position="1"/>
        <end position="23"/>
    </location>
</feature>
<dbReference type="GeneID" id="30207531"/>
<feature type="transmembrane region" description="Helical" evidence="5">
    <location>
        <begin position="76"/>
        <end position="99"/>
    </location>
</feature>
<dbReference type="InterPro" id="IPR007568">
    <property type="entry name" value="RTA1"/>
</dbReference>
<gene>
    <name evidence="7" type="ORF">I302_03132</name>
    <name evidence="8" type="ORF">I302_104427</name>
</gene>
<feature type="transmembrane region" description="Helical" evidence="5">
    <location>
        <begin position="229"/>
        <end position="247"/>
    </location>
</feature>
<dbReference type="OrthoDB" id="3358017at2759"/>
<feature type="transmembrane region" description="Helical" evidence="5">
    <location>
        <begin position="105"/>
        <end position="130"/>
    </location>
</feature>
<dbReference type="PANTHER" id="PTHR31465">
    <property type="entry name" value="PROTEIN RTA1-RELATED"/>
    <property type="match status" value="1"/>
</dbReference>
<dbReference type="VEuPathDB" id="FungiDB:I302_03132"/>
<evidence type="ECO:0000313" key="8">
    <source>
        <dbReference type="EMBL" id="WVW82417.1"/>
    </source>
</evidence>
<dbReference type="PANTHER" id="PTHR31465:SF1">
    <property type="entry name" value="PROTEIN RTA1-RELATED"/>
    <property type="match status" value="1"/>
</dbReference>
<accession>A0A1B9GB87</accession>
<evidence type="ECO:0000256" key="4">
    <source>
        <dbReference type="ARBA" id="ARBA00023136"/>
    </source>
</evidence>
<dbReference type="EMBL" id="KI894019">
    <property type="protein sequence ID" value="OCF28276.1"/>
    <property type="molecule type" value="Genomic_DNA"/>
</dbReference>
<dbReference type="GO" id="GO:0016020">
    <property type="term" value="C:membrane"/>
    <property type="evidence" value="ECO:0007669"/>
    <property type="project" value="UniProtKB-SubCell"/>
</dbReference>
<organism evidence="7">
    <name type="scientific">Kwoniella bestiolae CBS 10118</name>
    <dbReference type="NCBI Taxonomy" id="1296100"/>
    <lineage>
        <taxon>Eukaryota</taxon>
        <taxon>Fungi</taxon>
        <taxon>Dikarya</taxon>
        <taxon>Basidiomycota</taxon>
        <taxon>Agaricomycotina</taxon>
        <taxon>Tremellomycetes</taxon>
        <taxon>Tremellales</taxon>
        <taxon>Cryptococcaceae</taxon>
        <taxon>Kwoniella</taxon>
    </lineage>
</organism>
<reference evidence="7" key="1">
    <citation type="submission" date="2013-07" db="EMBL/GenBank/DDBJ databases">
        <title>The Genome Sequence of Cryptococcus bestiolae CBS10118.</title>
        <authorList>
            <consortium name="The Broad Institute Genome Sequencing Platform"/>
            <person name="Cuomo C."/>
            <person name="Litvintseva A."/>
            <person name="Chen Y."/>
            <person name="Heitman J."/>
            <person name="Sun S."/>
            <person name="Springer D."/>
            <person name="Dromer F."/>
            <person name="Young S.K."/>
            <person name="Zeng Q."/>
            <person name="Gargeya S."/>
            <person name="Fitzgerald M."/>
            <person name="Abouelleil A."/>
            <person name="Alvarado L."/>
            <person name="Berlin A.M."/>
            <person name="Chapman S.B."/>
            <person name="Dewar J."/>
            <person name="Goldberg J."/>
            <person name="Griggs A."/>
            <person name="Gujja S."/>
            <person name="Hansen M."/>
            <person name="Howarth C."/>
            <person name="Imamovic A."/>
            <person name="Larimer J."/>
            <person name="McCowan C."/>
            <person name="Murphy C."/>
            <person name="Pearson M."/>
            <person name="Priest M."/>
            <person name="Roberts A."/>
            <person name="Saif S."/>
            <person name="Shea T."/>
            <person name="Sykes S."/>
            <person name="Wortman J."/>
            <person name="Nusbaum C."/>
            <person name="Birren B."/>
        </authorList>
    </citation>
    <scope>NUCLEOTIDE SEQUENCE [LARGE SCALE GENOMIC DNA]</scope>
    <source>
        <strain evidence="7">CBS 10118</strain>
    </source>
</reference>
<feature type="transmembrane region" description="Helical" evidence="5">
    <location>
        <begin position="189"/>
        <end position="209"/>
    </location>
</feature>
<evidence type="ECO:0000256" key="1">
    <source>
        <dbReference type="ARBA" id="ARBA00004141"/>
    </source>
</evidence>
<dbReference type="Proteomes" id="UP000092730">
    <property type="component" value="Chromosome 2"/>
</dbReference>
<protein>
    <recommendedName>
        <fullName evidence="10">Integral membrane protein</fullName>
    </recommendedName>
</protein>
<reference evidence="8" key="2">
    <citation type="submission" date="2013-07" db="EMBL/GenBank/DDBJ databases">
        <authorList>
            <consortium name="The Broad Institute Genome Sequencing Platform"/>
            <person name="Cuomo C."/>
            <person name="Litvintseva A."/>
            <person name="Chen Y."/>
            <person name="Heitman J."/>
            <person name="Sun S."/>
            <person name="Springer D."/>
            <person name="Dromer F."/>
            <person name="Young S.K."/>
            <person name="Zeng Q."/>
            <person name="Gargeya S."/>
            <person name="Fitzgerald M."/>
            <person name="Abouelleil A."/>
            <person name="Alvarado L."/>
            <person name="Berlin A.M."/>
            <person name="Chapman S.B."/>
            <person name="Dewar J."/>
            <person name="Goldberg J."/>
            <person name="Griggs A."/>
            <person name="Gujja S."/>
            <person name="Hansen M."/>
            <person name="Howarth C."/>
            <person name="Imamovic A."/>
            <person name="Larimer J."/>
            <person name="McCowan C."/>
            <person name="Murphy C."/>
            <person name="Pearson M."/>
            <person name="Priest M."/>
            <person name="Roberts A."/>
            <person name="Saif S."/>
            <person name="Shea T."/>
            <person name="Sykes S."/>
            <person name="Wortman J."/>
            <person name="Nusbaum C."/>
            <person name="Birren B."/>
        </authorList>
    </citation>
    <scope>NUCLEOTIDE SEQUENCE</scope>
    <source>
        <strain evidence="8">CBS 10118</strain>
    </source>
</reference>
<evidence type="ECO:0000256" key="3">
    <source>
        <dbReference type="ARBA" id="ARBA00022989"/>
    </source>
</evidence>
<proteinExistence type="predicted"/>